<comment type="caution">
    <text evidence="2">The sequence shown here is derived from an EMBL/GenBank/DDBJ whole genome shotgun (WGS) entry which is preliminary data.</text>
</comment>
<reference evidence="2" key="1">
    <citation type="submission" date="2021-11" db="EMBL/GenBank/DDBJ databases">
        <authorList>
            <person name="Herlambang A."/>
            <person name="Guo Y."/>
            <person name="Takashima Y."/>
            <person name="Nishizawa T."/>
        </authorList>
    </citation>
    <scope>NUCLEOTIDE SEQUENCE</scope>
    <source>
        <strain evidence="2">E1425</strain>
    </source>
</reference>
<keyword evidence="3" id="KW-1185">Reference proteome</keyword>
<feature type="coiled-coil region" evidence="1">
    <location>
        <begin position="53"/>
        <end position="87"/>
    </location>
</feature>
<dbReference type="Proteomes" id="UP000827284">
    <property type="component" value="Unassembled WGS sequence"/>
</dbReference>
<keyword evidence="1" id="KW-0175">Coiled coil</keyword>
<organism evidence="2 3">
    <name type="scientific">Entomortierella parvispora</name>
    <dbReference type="NCBI Taxonomy" id="205924"/>
    <lineage>
        <taxon>Eukaryota</taxon>
        <taxon>Fungi</taxon>
        <taxon>Fungi incertae sedis</taxon>
        <taxon>Mucoromycota</taxon>
        <taxon>Mortierellomycotina</taxon>
        <taxon>Mortierellomycetes</taxon>
        <taxon>Mortierellales</taxon>
        <taxon>Mortierellaceae</taxon>
        <taxon>Entomortierella</taxon>
    </lineage>
</organism>
<sequence length="332" mass="36774">MAAFVRSMARIATRASASAPRVVVRTRQAPAVMIARQYHAFRPTDSVLKSKKHAIMDDDDEELEAELAALEQEKRELEALEKGETLQDNSNSEDSSSSAASSQFQEKYDAILEKTQISTPVHQLPRHTALYHLLKTVTTADQAAALPELVQQWRQRKLPITPLISDKLIQAVCHTTKAQSPEIAIQLLGDREVYGLSPGQGTVRRVVRSFVRGVEDAVGAGNQELALEKLDGAFKTMALMPYYNLPADDFAVYSNLIRGSLALGSEEGQRRAEVTMDELLLINGEKEEPLTRKRAAEVVAAAEALHKVYEANGKQDKAEELNKAMAQWRKNL</sequence>
<evidence type="ECO:0000313" key="2">
    <source>
        <dbReference type="EMBL" id="GJJ76104.1"/>
    </source>
</evidence>
<dbReference type="OrthoDB" id="2123547at2759"/>
<reference evidence="2" key="2">
    <citation type="journal article" date="2022" name="Microbiol. Resour. Announc.">
        <title>Whole-Genome Sequence of Entomortierella parvispora E1425, a Mucoromycotan Fungus Associated with Burkholderiaceae-Related Endosymbiotic Bacteria.</title>
        <authorList>
            <person name="Herlambang A."/>
            <person name="Guo Y."/>
            <person name="Takashima Y."/>
            <person name="Narisawa K."/>
            <person name="Ohta H."/>
            <person name="Nishizawa T."/>
        </authorList>
    </citation>
    <scope>NUCLEOTIDE SEQUENCE</scope>
    <source>
        <strain evidence="2">E1425</strain>
    </source>
</reference>
<proteinExistence type="predicted"/>
<evidence type="ECO:0000256" key="1">
    <source>
        <dbReference type="SAM" id="Coils"/>
    </source>
</evidence>
<accession>A0A9P3LZB3</accession>
<dbReference type="AlphaFoldDB" id="A0A9P3LZB3"/>
<gene>
    <name evidence="2" type="ORF">EMPS_08463</name>
</gene>
<evidence type="ECO:0000313" key="3">
    <source>
        <dbReference type="Proteomes" id="UP000827284"/>
    </source>
</evidence>
<name>A0A9P3LZB3_9FUNG</name>
<protein>
    <submittedName>
        <fullName evidence="2">Uncharacterized protein</fullName>
    </submittedName>
</protein>
<dbReference type="EMBL" id="BQFW01000012">
    <property type="protein sequence ID" value="GJJ76104.1"/>
    <property type="molecule type" value="Genomic_DNA"/>
</dbReference>